<proteinExistence type="predicted"/>
<reference evidence="2 3" key="1">
    <citation type="submission" date="2020-01" db="EMBL/GenBank/DDBJ databases">
        <title>Genome sequence of Arachis hypogaea, cultivar Shitouqi.</title>
        <authorList>
            <person name="Zhuang W."/>
            <person name="Chen H."/>
            <person name="Varshney R."/>
            <person name="Wang D."/>
            <person name="Ming R."/>
        </authorList>
    </citation>
    <scope>NUCLEOTIDE SEQUENCE [LARGE SCALE GENOMIC DNA]</scope>
    <source>
        <tissue evidence="2">Young leaf</tissue>
    </source>
</reference>
<accession>A0A6B9V8C1</accession>
<organism evidence="2 3">
    <name type="scientific">Arachis hypogaea</name>
    <name type="common">Peanut</name>
    <dbReference type="NCBI Taxonomy" id="3818"/>
    <lineage>
        <taxon>Eukaryota</taxon>
        <taxon>Viridiplantae</taxon>
        <taxon>Streptophyta</taxon>
        <taxon>Embryophyta</taxon>
        <taxon>Tracheophyta</taxon>
        <taxon>Spermatophyta</taxon>
        <taxon>Magnoliopsida</taxon>
        <taxon>eudicotyledons</taxon>
        <taxon>Gunneridae</taxon>
        <taxon>Pentapetalae</taxon>
        <taxon>rosids</taxon>
        <taxon>fabids</taxon>
        <taxon>Fabales</taxon>
        <taxon>Fabaceae</taxon>
        <taxon>Papilionoideae</taxon>
        <taxon>50 kb inversion clade</taxon>
        <taxon>dalbergioids sensu lato</taxon>
        <taxon>Dalbergieae</taxon>
        <taxon>Pterocarpus clade</taxon>
        <taxon>Arachis</taxon>
    </lineage>
</organism>
<gene>
    <name evidence="2" type="ORF">DS421_19g653300</name>
</gene>
<sequence>MGIRKEEGKEGRCRRAAVASSSCHLAAAMAHRVKREESVPPRHCPTRRVSRPLPSRRREHRGERLRDCERGRSAEERFCSCGRASLPQIAVQPLHHRATVIATLGERNVAATGSQEGKSSHEEGESCGEREAVRSVARVIAQGLPLCYGADRTAPRCWGSYRHRKRIQAAAGVVVGGGSCAPVF</sequence>
<feature type="region of interest" description="Disordered" evidence="1">
    <location>
        <begin position="32"/>
        <end position="67"/>
    </location>
</feature>
<dbReference type="Proteomes" id="UP000464620">
    <property type="component" value="Chromosome B09"/>
</dbReference>
<dbReference type="EMBL" id="CP031001">
    <property type="protein sequence ID" value="QHN77507.1"/>
    <property type="molecule type" value="Genomic_DNA"/>
</dbReference>
<evidence type="ECO:0000256" key="1">
    <source>
        <dbReference type="SAM" id="MobiDB-lite"/>
    </source>
</evidence>
<dbReference type="AlphaFoldDB" id="A0A6B9V8C1"/>
<feature type="compositionally biased region" description="Basic residues" evidence="1">
    <location>
        <begin position="44"/>
        <end position="59"/>
    </location>
</feature>
<protein>
    <submittedName>
        <fullName evidence="2">Uncharacterized protein</fullName>
    </submittedName>
</protein>
<evidence type="ECO:0000313" key="3">
    <source>
        <dbReference type="Proteomes" id="UP000464620"/>
    </source>
</evidence>
<name>A0A6B9V8C1_ARAHY</name>
<evidence type="ECO:0000313" key="2">
    <source>
        <dbReference type="EMBL" id="QHN77507.1"/>
    </source>
</evidence>